<protein>
    <recommendedName>
        <fullName evidence="4">Transmembrane protein</fullName>
    </recommendedName>
</protein>
<accession>A0A8H3WP98</accession>
<feature type="transmembrane region" description="Helical" evidence="1">
    <location>
        <begin position="109"/>
        <end position="128"/>
    </location>
</feature>
<organism evidence="2 3">
    <name type="scientific">Colletotrichum asianum</name>
    <dbReference type="NCBI Taxonomy" id="702518"/>
    <lineage>
        <taxon>Eukaryota</taxon>
        <taxon>Fungi</taxon>
        <taxon>Dikarya</taxon>
        <taxon>Ascomycota</taxon>
        <taxon>Pezizomycotina</taxon>
        <taxon>Sordariomycetes</taxon>
        <taxon>Hypocreomycetidae</taxon>
        <taxon>Glomerellales</taxon>
        <taxon>Glomerellaceae</taxon>
        <taxon>Colletotrichum</taxon>
        <taxon>Colletotrichum gloeosporioides species complex</taxon>
    </lineage>
</organism>
<feature type="transmembrane region" description="Helical" evidence="1">
    <location>
        <begin position="28"/>
        <end position="51"/>
    </location>
</feature>
<evidence type="ECO:0000313" key="3">
    <source>
        <dbReference type="Proteomes" id="UP000434172"/>
    </source>
</evidence>
<gene>
    <name evidence="2" type="ORF">GQ607_000237</name>
</gene>
<keyword evidence="1" id="KW-0812">Transmembrane</keyword>
<keyword evidence="3" id="KW-1185">Reference proteome</keyword>
<dbReference type="Proteomes" id="UP000434172">
    <property type="component" value="Unassembled WGS sequence"/>
</dbReference>
<keyword evidence="1" id="KW-1133">Transmembrane helix</keyword>
<dbReference type="EMBL" id="WOWK01000001">
    <property type="protein sequence ID" value="KAF0332221.1"/>
    <property type="molecule type" value="Genomic_DNA"/>
</dbReference>
<evidence type="ECO:0008006" key="4">
    <source>
        <dbReference type="Google" id="ProtNLM"/>
    </source>
</evidence>
<reference evidence="2 3" key="1">
    <citation type="submission" date="2019-12" db="EMBL/GenBank/DDBJ databases">
        <title>A genome sequence resource for the geographically widespread anthracnose pathogen Colletotrichum asianum.</title>
        <authorList>
            <person name="Meng Y."/>
        </authorList>
    </citation>
    <scope>NUCLEOTIDE SEQUENCE [LARGE SCALE GENOMIC DNA]</scope>
    <source>
        <strain evidence="2 3">ICMP 18580</strain>
    </source>
</reference>
<dbReference type="AlphaFoldDB" id="A0A8H3WP98"/>
<evidence type="ECO:0000256" key="1">
    <source>
        <dbReference type="SAM" id="Phobius"/>
    </source>
</evidence>
<name>A0A8H3WP98_9PEZI</name>
<proteinExistence type="predicted"/>
<comment type="caution">
    <text evidence="2">The sequence shown here is derived from an EMBL/GenBank/DDBJ whole genome shotgun (WGS) entry which is preliminary data.</text>
</comment>
<keyword evidence="1" id="KW-0472">Membrane</keyword>
<sequence length="134" mass="14361">MDTFNVGCPSPSCSLQVPRPRVRAPSSFSVFLVGALAKGPLHFLMFFFTFLPSTSWAGQVLGVSRSLVLKANHWLPASNLRGYFSVSSQSKRFLTPFRSAAAPSVCTPAIPPICGSLALCLVLVCQLFPAKSVV</sequence>
<evidence type="ECO:0000313" key="2">
    <source>
        <dbReference type="EMBL" id="KAF0332221.1"/>
    </source>
</evidence>